<dbReference type="PANTHER" id="PTHR33734:SF11">
    <property type="entry name" value="LYSM DOMAIN-CONTAINING GPI-ANCHORED PROTEIN 2"/>
    <property type="match status" value="1"/>
</dbReference>
<evidence type="ECO:0000256" key="1">
    <source>
        <dbReference type="SAM" id="Phobius"/>
    </source>
</evidence>
<dbReference type="EMBL" id="JAYMYQ010000001">
    <property type="protein sequence ID" value="KAK7359586.1"/>
    <property type="molecule type" value="Genomic_DNA"/>
</dbReference>
<dbReference type="PROSITE" id="PS51782">
    <property type="entry name" value="LYSM"/>
    <property type="match status" value="2"/>
</dbReference>
<proteinExistence type="predicted"/>
<evidence type="ECO:0000259" key="2">
    <source>
        <dbReference type="PROSITE" id="PS51782"/>
    </source>
</evidence>
<dbReference type="AlphaFoldDB" id="A0AAN9R5C1"/>
<comment type="caution">
    <text evidence="3">The sequence shown here is derived from an EMBL/GenBank/DDBJ whole genome shotgun (WGS) entry which is preliminary data.</text>
</comment>
<dbReference type="Gene3D" id="3.10.350.10">
    <property type="entry name" value="LysM domain"/>
    <property type="match status" value="2"/>
</dbReference>
<keyword evidence="1" id="KW-0812">Transmembrane</keyword>
<accession>A0AAN9R5C1</accession>
<keyword evidence="1" id="KW-1133">Transmembrane helix</keyword>
<gene>
    <name evidence="3" type="ORF">VNO77_01547</name>
</gene>
<keyword evidence="4" id="KW-1185">Reference proteome</keyword>
<reference evidence="3 4" key="1">
    <citation type="submission" date="2024-01" db="EMBL/GenBank/DDBJ databases">
        <title>The genomes of 5 underutilized Papilionoideae crops provide insights into root nodulation and disease resistanc.</title>
        <authorList>
            <person name="Jiang F."/>
        </authorList>
    </citation>
    <scope>NUCLEOTIDE SEQUENCE [LARGE SCALE GENOMIC DNA]</scope>
    <source>
        <strain evidence="3">LVBAO_FW01</strain>
        <tissue evidence="3">Leaves</tissue>
    </source>
</reference>
<feature type="transmembrane region" description="Helical" evidence="1">
    <location>
        <begin position="387"/>
        <end position="408"/>
    </location>
</feature>
<organism evidence="3 4">
    <name type="scientific">Canavalia gladiata</name>
    <name type="common">Sword bean</name>
    <name type="synonym">Dolichos gladiatus</name>
    <dbReference type="NCBI Taxonomy" id="3824"/>
    <lineage>
        <taxon>Eukaryota</taxon>
        <taxon>Viridiplantae</taxon>
        <taxon>Streptophyta</taxon>
        <taxon>Embryophyta</taxon>
        <taxon>Tracheophyta</taxon>
        <taxon>Spermatophyta</taxon>
        <taxon>Magnoliopsida</taxon>
        <taxon>eudicotyledons</taxon>
        <taxon>Gunneridae</taxon>
        <taxon>Pentapetalae</taxon>
        <taxon>rosids</taxon>
        <taxon>fabids</taxon>
        <taxon>Fabales</taxon>
        <taxon>Fabaceae</taxon>
        <taxon>Papilionoideae</taxon>
        <taxon>50 kb inversion clade</taxon>
        <taxon>NPAAA clade</taxon>
        <taxon>indigoferoid/millettioid clade</taxon>
        <taxon>Phaseoleae</taxon>
        <taxon>Canavalia</taxon>
    </lineage>
</organism>
<dbReference type="CDD" id="cd00118">
    <property type="entry name" value="LysM"/>
    <property type="match status" value="1"/>
</dbReference>
<dbReference type="InterPro" id="IPR036779">
    <property type="entry name" value="LysM_dom_sf"/>
</dbReference>
<protein>
    <recommendedName>
        <fullName evidence="2">LysM domain-containing protein</fullName>
    </recommendedName>
</protein>
<evidence type="ECO:0000313" key="4">
    <source>
        <dbReference type="Proteomes" id="UP001367508"/>
    </source>
</evidence>
<evidence type="ECO:0000313" key="3">
    <source>
        <dbReference type="EMBL" id="KAK7359586.1"/>
    </source>
</evidence>
<feature type="domain" description="LysM" evidence="2">
    <location>
        <begin position="161"/>
        <end position="208"/>
    </location>
</feature>
<dbReference type="Pfam" id="PF01476">
    <property type="entry name" value="LysM"/>
    <property type="match status" value="2"/>
</dbReference>
<dbReference type="InterPro" id="IPR018392">
    <property type="entry name" value="LysM"/>
</dbReference>
<dbReference type="SUPFAM" id="SSF54106">
    <property type="entry name" value="LysM domain"/>
    <property type="match status" value="2"/>
</dbReference>
<sequence>MLGKFTTTRTSQPPCDIQVTERDNLTSYNLRLHLCLEASKKRKRKMGVRGEKGVVWLSKVIVAMTVIASGSGWLAEGQPEAKFKCSGEATCHGLADYKNSNATTLRHIQTLFNVKHLLDIVGANNLPSNTLGNYTVVPNQVVKVPFPCKCGNNTGLSNGVPRYKIKEGDTLSGIADTVFAGLMKYQQIQVANKLPDANNITAGDTLWIPLPCSCDQVGSSSVVHYAHLVESGSSIEALAQQYSTTQQILLSLNGIDDPKSLQAGQVLDVPLRACSSSVKNDSLDFPLLVPNATYTYTANECVKCKCDSSNDYTLQCEPSQRNPTNWSVCPSMECSKNIFIGTTTSTGSCNSKICDYNGYSSRNISVSLRTDDSCEPPDASGASRSTLQVLLCSNLFTVIHFILFLLYVL</sequence>
<name>A0AAN9R5C1_CANGL</name>
<keyword evidence="1" id="KW-0472">Membrane</keyword>
<dbReference type="Proteomes" id="UP001367508">
    <property type="component" value="Unassembled WGS sequence"/>
</dbReference>
<dbReference type="SMART" id="SM00257">
    <property type="entry name" value="LysM"/>
    <property type="match status" value="2"/>
</dbReference>
<dbReference type="PANTHER" id="PTHR33734">
    <property type="entry name" value="LYSM DOMAIN-CONTAINING GPI-ANCHORED PROTEIN 2"/>
    <property type="match status" value="1"/>
</dbReference>
<feature type="transmembrane region" description="Helical" evidence="1">
    <location>
        <begin position="53"/>
        <end position="75"/>
    </location>
</feature>
<feature type="domain" description="LysM" evidence="2">
    <location>
        <begin position="225"/>
        <end position="269"/>
    </location>
</feature>